<evidence type="ECO:0000313" key="2">
    <source>
        <dbReference type="Proteomes" id="UP000026962"/>
    </source>
</evidence>
<reference evidence="1" key="1">
    <citation type="submission" date="2015-04" db="UniProtKB">
        <authorList>
            <consortium name="EnsemblPlants"/>
        </authorList>
    </citation>
    <scope>IDENTIFICATION</scope>
</reference>
<dbReference type="EnsemblPlants" id="OPUNC10G09530.1">
    <property type="protein sequence ID" value="OPUNC10G09530.1"/>
    <property type="gene ID" value="OPUNC10G09530"/>
</dbReference>
<dbReference type="Gramene" id="OPUNC10G09530.1">
    <property type="protein sequence ID" value="OPUNC10G09530.1"/>
    <property type="gene ID" value="OPUNC10G09530"/>
</dbReference>
<name>A0A0E0M800_ORYPU</name>
<keyword evidence="2" id="KW-1185">Reference proteome</keyword>
<sequence length="71" mass="7801">MGSHIGGSIAFHMALAMVDEGIELREALDKGSVTVEANLDGEDHPVEFIAQVTDLAYGWREVVEVEEEEEK</sequence>
<protein>
    <submittedName>
        <fullName evidence="1">Uncharacterized protein</fullName>
    </submittedName>
</protein>
<accession>A0A0E0M800</accession>
<organism evidence="1">
    <name type="scientific">Oryza punctata</name>
    <name type="common">Red rice</name>
    <dbReference type="NCBI Taxonomy" id="4537"/>
    <lineage>
        <taxon>Eukaryota</taxon>
        <taxon>Viridiplantae</taxon>
        <taxon>Streptophyta</taxon>
        <taxon>Embryophyta</taxon>
        <taxon>Tracheophyta</taxon>
        <taxon>Spermatophyta</taxon>
        <taxon>Magnoliopsida</taxon>
        <taxon>Liliopsida</taxon>
        <taxon>Poales</taxon>
        <taxon>Poaceae</taxon>
        <taxon>BOP clade</taxon>
        <taxon>Oryzoideae</taxon>
        <taxon>Oryzeae</taxon>
        <taxon>Oryzinae</taxon>
        <taxon>Oryza</taxon>
    </lineage>
</organism>
<dbReference type="HOGENOM" id="CLU_2798122_0_0_1"/>
<dbReference type="Proteomes" id="UP000026962">
    <property type="component" value="Chromosome 10"/>
</dbReference>
<proteinExistence type="predicted"/>
<reference evidence="1" key="2">
    <citation type="submission" date="2018-05" db="EMBL/GenBank/DDBJ databases">
        <title>OpunRS2 (Oryza punctata Reference Sequence Version 2).</title>
        <authorList>
            <person name="Zhang J."/>
            <person name="Kudrna D."/>
            <person name="Lee S."/>
            <person name="Talag J."/>
            <person name="Welchert J."/>
            <person name="Wing R.A."/>
        </authorList>
    </citation>
    <scope>NUCLEOTIDE SEQUENCE [LARGE SCALE GENOMIC DNA]</scope>
</reference>
<evidence type="ECO:0000313" key="1">
    <source>
        <dbReference type="EnsemblPlants" id="OPUNC10G09530.1"/>
    </source>
</evidence>
<dbReference type="AlphaFoldDB" id="A0A0E0M800"/>